<dbReference type="AlphaFoldDB" id="A0A3L6RF75"/>
<reference evidence="2" key="1">
    <citation type="journal article" date="2019" name="Nat. Commun.">
        <title>The genome of broomcorn millet.</title>
        <authorList>
            <person name="Zou C."/>
            <person name="Miki D."/>
            <person name="Li D."/>
            <person name="Tang Q."/>
            <person name="Xiao L."/>
            <person name="Rajput S."/>
            <person name="Deng P."/>
            <person name="Jia W."/>
            <person name="Huang R."/>
            <person name="Zhang M."/>
            <person name="Sun Y."/>
            <person name="Hu J."/>
            <person name="Fu X."/>
            <person name="Schnable P.S."/>
            <person name="Li F."/>
            <person name="Zhang H."/>
            <person name="Feng B."/>
            <person name="Zhu X."/>
            <person name="Liu R."/>
            <person name="Schnable J.C."/>
            <person name="Zhu J.-K."/>
            <person name="Zhang H."/>
        </authorList>
    </citation>
    <scope>NUCLEOTIDE SEQUENCE [LARGE SCALE GENOMIC DNA]</scope>
</reference>
<dbReference type="OrthoDB" id="660918at2759"/>
<evidence type="ECO:0000313" key="2">
    <source>
        <dbReference type="Proteomes" id="UP000275267"/>
    </source>
</evidence>
<dbReference type="Proteomes" id="UP000275267">
    <property type="component" value="Unassembled WGS sequence"/>
</dbReference>
<organism evidence="1 2">
    <name type="scientific">Panicum miliaceum</name>
    <name type="common">Proso millet</name>
    <name type="synonym">Broomcorn millet</name>
    <dbReference type="NCBI Taxonomy" id="4540"/>
    <lineage>
        <taxon>Eukaryota</taxon>
        <taxon>Viridiplantae</taxon>
        <taxon>Streptophyta</taxon>
        <taxon>Embryophyta</taxon>
        <taxon>Tracheophyta</taxon>
        <taxon>Spermatophyta</taxon>
        <taxon>Magnoliopsida</taxon>
        <taxon>Liliopsida</taxon>
        <taxon>Poales</taxon>
        <taxon>Poaceae</taxon>
        <taxon>PACMAD clade</taxon>
        <taxon>Panicoideae</taxon>
        <taxon>Panicodae</taxon>
        <taxon>Paniceae</taxon>
        <taxon>Panicinae</taxon>
        <taxon>Panicum</taxon>
        <taxon>Panicum sect. Panicum</taxon>
    </lineage>
</organism>
<name>A0A3L6RF75_PANMI</name>
<gene>
    <name evidence="1" type="ORF">C2845_PM06G19800</name>
</gene>
<sequence>MPSETATLGRPRFVPARAQKYYHGHGSNFHPHVEPNHFAEERRHIWTHYLKIYYGAFDGVLPTAELGDKQRPWPPNTGQTHPTESLSEYAYNYDVKTMHREFNWQMTGLEDGIRNTPTSKEACKLVLPTILKGVEATESLVGLMVARRQRALGKMSKVAS</sequence>
<comment type="caution">
    <text evidence="1">The sequence shown here is derived from an EMBL/GenBank/DDBJ whole genome shotgun (WGS) entry which is preliminary data.</text>
</comment>
<keyword evidence="2" id="KW-1185">Reference proteome</keyword>
<evidence type="ECO:0000313" key="1">
    <source>
        <dbReference type="EMBL" id="RLN01008.1"/>
    </source>
</evidence>
<proteinExistence type="predicted"/>
<dbReference type="EMBL" id="PQIB02000009">
    <property type="protein sequence ID" value="RLN01008.1"/>
    <property type="molecule type" value="Genomic_DNA"/>
</dbReference>
<accession>A0A3L6RF75</accession>
<protein>
    <submittedName>
        <fullName evidence="1">Uncharacterized protein</fullName>
    </submittedName>
</protein>